<evidence type="ECO:0000256" key="2">
    <source>
        <dbReference type="ARBA" id="ARBA00022485"/>
    </source>
</evidence>
<evidence type="ECO:0000256" key="5">
    <source>
        <dbReference type="ARBA" id="ARBA00023004"/>
    </source>
</evidence>
<dbReference type="GO" id="GO:0051539">
    <property type="term" value="F:4 iron, 4 sulfur cluster binding"/>
    <property type="evidence" value="ECO:0007669"/>
    <property type="project" value="UniProtKB-KW"/>
</dbReference>
<evidence type="ECO:0000259" key="7">
    <source>
        <dbReference type="PROSITE" id="PS51918"/>
    </source>
</evidence>
<name>A0A157T1W8_SACSO</name>
<feature type="domain" description="Radical SAM core" evidence="7">
    <location>
        <begin position="8"/>
        <end position="243"/>
    </location>
</feature>
<dbReference type="EMBL" id="LT549890">
    <property type="protein sequence ID" value="SAI85226.1"/>
    <property type="molecule type" value="Genomic_DNA"/>
</dbReference>
<evidence type="ECO:0000313" key="8">
    <source>
        <dbReference type="EMBL" id="SAI85226.1"/>
    </source>
</evidence>
<dbReference type="InterPro" id="IPR007197">
    <property type="entry name" value="rSAM"/>
</dbReference>
<sequence>MSGMIGKIQDKKIFSITIIPSSWCNFRCVYCYENDHYKIKNMITTSEMTKRIKLFLENNIKTGFFRKVHIRWYGGEPLLDFKTIIDIMDFTNSIGKTYKTDIIGEIITNGYLLDIVKFKILLEKGVKIFQVTIDGYKDAHDKLRPLLNGKPTFDKIFENLIQTRNVTDNFFMFIRSNVMPDNLDSIKKFLDLASNYFSRDRRYYFTFFPVTRSGGDNDKNLKVIEPKKRMEIIQELYMYATQLGLNIPDKDTLLQIDGVPAMDDLCQALYPFSIIIRNDGKLFKCPLTVMIDDESVGHIEEDGSIVLDESKINRWAKYILSPLSRGCPRLHELGEVVGVEAE</sequence>
<evidence type="ECO:0000256" key="1">
    <source>
        <dbReference type="ARBA" id="ARBA00001966"/>
    </source>
</evidence>
<organism evidence="8 9">
    <name type="scientific">Saccharolobus solfataricus</name>
    <name type="common">Sulfolobus solfataricus</name>
    <dbReference type="NCBI Taxonomy" id="2287"/>
    <lineage>
        <taxon>Archaea</taxon>
        <taxon>Thermoproteota</taxon>
        <taxon>Thermoprotei</taxon>
        <taxon>Sulfolobales</taxon>
        <taxon>Sulfolobaceae</taxon>
        <taxon>Saccharolobus</taxon>
    </lineage>
</organism>
<proteinExistence type="predicted"/>
<comment type="cofactor">
    <cofactor evidence="1">
        <name>[4Fe-4S] cluster</name>
        <dbReference type="ChEBI" id="CHEBI:49883"/>
    </cofactor>
</comment>
<evidence type="ECO:0000256" key="3">
    <source>
        <dbReference type="ARBA" id="ARBA00022691"/>
    </source>
</evidence>
<keyword evidence="4" id="KW-0479">Metal-binding</keyword>
<dbReference type="AlphaFoldDB" id="A0A157T1W8"/>
<gene>
    <name evidence="8" type="ORF">SSOP1_1672</name>
</gene>
<dbReference type="CDD" id="cd01335">
    <property type="entry name" value="Radical_SAM"/>
    <property type="match status" value="1"/>
</dbReference>
<dbReference type="PATRIC" id="fig|2287.9.peg.1751"/>
<dbReference type="SFLD" id="SFLDG01067">
    <property type="entry name" value="SPASM/twitch_domain_containing"/>
    <property type="match status" value="1"/>
</dbReference>
<evidence type="ECO:0000313" key="9">
    <source>
        <dbReference type="Proteomes" id="UP000076770"/>
    </source>
</evidence>
<keyword evidence="5" id="KW-0408">Iron</keyword>
<evidence type="ECO:0000256" key="4">
    <source>
        <dbReference type="ARBA" id="ARBA00022723"/>
    </source>
</evidence>
<dbReference type="PANTHER" id="PTHR43787">
    <property type="entry name" value="FEMO COFACTOR BIOSYNTHESIS PROTEIN NIFB-RELATED"/>
    <property type="match status" value="1"/>
</dbReference>
<reference evidence="9" key="1">
    <citation type="submission" date="2016-04" db="EMBL/GenBank/DDBJ databases">
        <authorList>
            <person name="Shah S.A."/>
            <person name="Garrett R.A."/>
        </authorList>
    </citation>
    <scope>NUCLEOTIDE SEQUENCE [LARGE SCALE GENOMIC DNA]</scope>
    <source>
        <strain evidence="9">ATCC 35091 / DSM 1616 / JCM 8930 / NBRC 15331 / P1</strain>
    </source>
</reference>
<protein>
    <submittedName>
        <fullName evidence="8">Radical SAM protein</fullName>
    </submittedName>
</protein>
<dbReference type="UniPathway" id="UPA00782"/>
<dbReference type="SUPFAM" id="SSF102114">
    <property type="entry name" value="Radical SAM enzymes"/>
    <property type="match status" value="1"/>
</dbReference>
<keyword evidence="3" id="KW-0949">S-adenosyl-L-methionine</keyword>
<accession>A0A157T1W8</accession>
<keyword evidence="6" id="KW-0411">Iron-sulfur</keyword>
<dbReference type="InterPro" id="IPR058240">
    <property type="entry name" value="rSAM_sf"/>
</dbReference>
<dbReference type="InterPro" id="IPR013785">
    <property type="entry name" value="Aldolase_TIM"/>
</dbReference>
<dbReference type="GO" id="GO:0046872">
    <property type="term" value="F:metal ion binding"/>
    <property type="evidence" value="ECO:0007669"/>
    <property type="project" value="UniProtKB-KW"/>
</dbReference>
<dbReference type="SFLD" id="SFLDS00029">
    <property type="entry name" value="Radical_SAM"/>
    <property type="match status" value="1"/>
</dbReference>
<dbReference type="Gene3D" id="3.20.20.70">
    <property type="entry name" value="Aldolase class I"/>
    <property type="match status" value="1"/>
</dbReference>
<keyword evidence="2" id="KW-0004">4Fe-4S</keyword>
<dbReference type="Pfam" id="PF04055">
    <property type="entry name" value="Radical_SAM"/>
    <property type="match status" value="1"/>
</dbReference>
<dbReference type="SMR" id="A0A157T1W8"/>
<dbReference type="Proteomes" id="UP000076770">
    <property type="component" value="Chromosome i"/>
</dbReference>
<dbReference type="GO" id="GO:0003824">
    <property type="term" value="F:catalytic activity"/>
    <property type="evidence" value="ECO:0007669"/>
    <property type="project" value="InterPro"/>
</dbReference>
<dbReference type="PANTHER" id="PTHR43787:SF3">
    <property type="entry name" value="ARYLSULFATASE REGULATORY PROTEIN"/>
    <property type="match status" value="1"/>
</dbReference>
<dbReference type="PROSITE" id="PS51918">
    <property type="entry name" value="RADICAL_SAM"/>
    <property type="match status" value="1"/>
</dbReference>
<evidence type="ECO:0000256" key="6">
    <source>
        <dbReference type="ARBA" id="ARBA00023014"/>
    </source>
</evidence>